<dbReference type="InterPro" id="IPR014001">
    <property type="entry name" value="Helicase_ATP-bd"/>
</dbReference>
<dbReference type="PROSITE" id="PS51192">
    <property type="entry name" value="HELICASE_ATP_BIND_1"/>
    <property type="match status" value="1"/>
</dbReference>
<dbReference type="Pfam" id="PF00270">
    <property type="entry name" value="DEAD"/>
    <property type="match status" value="1"/>
</dbReference>
<evidence type="ECO:0000313" key="19">
    <source>
        <dbReference type="Proteomes" id="UP000799444"/>
    </source>
</evidence>
<dbReference type="CDD" id="cd17961">
    <property type="entry name" value="DEADc_DDX56"/>
    <property type="match status" value="1"/>
</dbReference>
<dbReference type="Pfam" id="PF00271">
    <property type="entry name" value="Helicase_C"/>
    <property type="match status" value="1"/>
</dbReference>
<evidence type="ECO:0000256" key="11">
    <source>
        <dbReference type="ARBA" id="ARBA00038041"/>
    </source>
</evidence>
<dbReference type="Gene3D" id="3.40.50.300">
    <property type="entry name" value="P-loop containing nucleotide triphosphate hydrolases"/>
    <property type="match status" value="2"/>
</dbReference>
<name>A0A9P4UUM9_9PLEO</name>
<dbReference type="GO" id="GO:0005634">
    <property type="term" value="C:nucleus"/>
    <property type="evidence" value="ECO:0007669"/>
    <property type="project" value="UniProtKB-SubCell"/>
</dbReference>
<evidence type="ECO:0000256" key="1">
    <source>
        <dbReference type="ARBA" id="ARBA00003706"/>
    </source>
</evidence>
<dbReference type="InterPro" id="IPR001650">
    <property type="entry name" value="Helicase_C-like"/>
</dbReference>
<dbReference type="PANTHER" id="PTHR47959">
    <property type="entry name" value="ATP-DEPENDENT RNA HELICASE RHLE-RELATED"/>
    <property type="match status" value="1"/>
</dbReference>
<dbReference type="AlphaFoldDB" id="A0A9P4UUM9"/>
<dbReference type="InterPro" id="IPR011545">
    <property type="entry name" value="DEAD/DEAH_box_helicase_dom"/>
</dbReference>
<proteinExistence type="inferred from homology"/>
<evidence type="ECO:0000256" key="13">
    <source>
        <dbReference type="PROSITE-ProRule" id="PRU00552"/>
    </source>
</evidence>
<comment type="similarity">
    <text evidence="11">Belongs to the DEAD box helicase family. DDX56/DBP9 subfamily.</text>
</comment>
<dbReference type="GO" id="GO:0010467">
    <property type="term" value="P:gene expression"/>
    <property type="evidence" value="ECO:0007669"/>
    <property type="project" value="UniProtKB-ARBA"/>
</dbReference>
<dbReference type="PROSITE" id="PS51195">
    <property type="entry name" value="Q_MOTIF"/>
    <property type="match status" value="1"/>
</dbReference>
<organism evidence="18 19">
    <name type="scientific">Polyplosphaeria fusca</name>
    <dbReference type="NCBI Taxonomy" id="682080"/>
    <lineage>
        <taxon>Eukaryota</taxon>
        <taxon>Fungi</taxon>
        <taxon>Dikarya</taxon>
        <taxon>Ascomycota</taxon>
        <taxon>Pezizomycotina</taxon>
        <taxon>Dothideomycetes</taxon>
        <taxon>Pleosporomycetidae</taxon>
        <taxon>Pleosporales</taxon>
        <taxon>Tetraplosphaeriaceae</taxon>
        <taxon>Polyplosphaeria</taxon>
    </lineage>
</organism>
<comment type="function">
    <text evidence="1">ATP-binding RNA helicase involved in the biogenesis of 60S ribosomal subunits and is required for the normal formation of 25S and 5.8S rRNAs.</text>
</comment>
<evidence type="ECO:0000256" key="12">
    <source>
        <dbReference type="ARBA" id="ARBA00047984"/>
    </source>
</evidence>
<keyword evidence="6" id="KW-0378">Hydrolase</keyword>
<evidence type="ECO:0000259" key="17">
    <source>
        <dbReference type="PROSITE" id="PS51195"/>
    </source>
</evidence>
<dbReference type="InterPro" id="IPR027417">
    <property type="entry name" value="P-loop_NTPase"/>
</dbReference>
<feature type="domain" description="DEAD-box RNA helicase Q" evidence="17">
    <location>
        <begin position="24"/>
        <end position="52"/>
    </location>
</feature>
<dbReference type="GO" id="GO:0005524">
    <property type="term" value="F:ATP binding"/>
    <property type="evidence" value="ECO:0007669"/>
    <property type="project" value="UniProtKB-KW"/>
</dbReference>
<sequence>MPSTKRKLNDDDVPTPVNESSAEATFDSFGLEPRLLRGIRDQKFAGPTLVQTKTIPLALEGRDIVARSGTGTGKTLAYLAPIINSAIRRQGKHTSSLILVPTRELATQIQRVALSLAAHCAQDVRVQNISGKEGLDVQRAMLADLPDIVISTPGRASVNINNGALSLKDLVHLVVDEADLTLGYGHLEDLQNISKSLPKGVQIFLMSATLNTEIDTLQGIFCQNPVRLELDDLEKNAQLVKQYMIPCDADEKFLLAMAMFLLKLIKGKTIIFVGDVDRSYRVKLFLEQFGIKSCVLNSELPLQTRLHVVQQFNRGIYDILIASDEMEVLGAKNTDSDKPVKKKSKKYSNDSGVSRGIDFLNVSCVLNFDLPSSYKSYFHRIGRTARAGKSGTAISFFVPKEKYKKHKPTAFEGSENDEEVLRKINKHQKDGQHTEDFAFDMKKLDPFRYRFADALRAVTRIAVREARIRELRQELLKSEKLSRYFEENPEALSSIKHDHNLTHAARIQSHLKHVPDYLLPGGKLPAGDIGFVGLEKDKRDTGKKFKRKGKKVFRKGKVDPLKTFNAQGRGKK</sequence>
<evidence type="ECO:0000256" key="14">
    <source>
        <dbReference type="SAM" id="MobiDB-lite"/>
    </source>
</evidence>
<evidence type="ECO:0000256" key="2">
    <source>
        <dbReference type="ARBA" id="ARBA00004123"/>
    </source>
</evidence>
<dbReference type="Proteomes" id="UP000799444">
    <property type="component" value="Unassembled WGS sequence"/>
</dbReference>
<evidence type="ECO:0000256" key="7">
    <source>
        <dbReference type="ARBA" id="ARBA00022806"/>
    </source>
</evidence>
<dbReference type="GO" id="GO:0003723">
    <property type="term" value="F:RNA binding"/>
    <property type="evidence" value="ECO:0007669"/>
    <property type="project" value="UniProtKB-KW"/>
</dbReference>
<dbReference type="GO" id="GO:0003724">
    <property type="term" value="F:RNA helicase activity"/>
    <property type="evidence" value="ECO:0007669"/>
    <property type="project" value="UniProtKB-EC"/>
</dbReference>
<dbReference type="SMART" id="SM00487">
    <property type="entry name" value="DEXDc"/>
    <property type="match status" value="1"/>
</dbReference>
<keyword evidence="7 18" id="KW-0347">Helicase</keyword>
<protein>
    <recommendedName>
        <fullName evidence="3">RNA helicase</fullName>
        <ecNumber evidence="3">3.6.4.13</ecNumber>
    </recommendedName>
</protein>
<comment type="caution">
    <text evidence="18">The sequence shown here is derived from an EMBL/GenBank/DDBJ whole genome shotgun (WGS) entry which is preliminary data.</text>
</comment>
<evidence type="ECO:0000256" key="4">
    <source>
        <dbReference type="ARBA" id="ARBA00022517"/>
    </source>
</evidence>
<keyword evidence="9" id="KW-0694">RNA-binding</keyword>
<evidence type="ECO:0000259" key="16">
    <source>
        <dbReference type="PROSITE" id="PS51194"/>
    </source>
</evidence>
<evidence type="ECO:0000259" key="15">
    <source>
        <dbReference type="PROSITE" id="PS51192"/>
    </source>
</evidence>
<dbReference type="EMBL" id="ML996338">
    <property type="protein sequence ID" value="KAF2727334.1"/>
    <property type="molecule type" value="Genomic_DNA"/>
</dbReference>
<feature type="short sequence motif" description="Q motif" evidence="13">
    <location>
        <begin position="24"/>
        <end position="52"/>
    </location>
</feature>
<keyword evidence="5" id="KW-0547">Nucleotide-binding</keyword>
<evidence type="ECO:0000313" key="18">
    <source>
        <dbReference type="EMBL" id="KAF2727334.1"/>
    </source>
</evidence>
<keyword evidence="19" id="KW-1185">Reference proteome</keyword>
<dbReference type="PANTHER" id="PTHR47959:SF21">
    <property type="entry name" value="DEAD-BOX HELICASE 56"/>
    <property type="match status" value="1"/>
</dbReference>
<dbReference type="OrthoDB" id="1191041at2759"/>
<evidence type="ECO:0000256" key="5">
    <source>
        <dbReference type="ARBA" id="ARBA00022741"/>
    </source>
</evidence>
<dbReference type="GO" id="GO:0016787">
    <property type="term" value="F:hydrolase activity"/>
    <property type="evidence" value="ECO:0007669"/>
    <property type="project" value="UniProtKB-KW"/>
</dbReference>
<evidence type="ECO:0000256" key="8">
    <source>
        <dbReference type="ARBA" id="ARBA00022840"/>
    </source>
</evidence>
<evidence type="ECO:0000256" key="6">
    <source>
        <dbReference type="ARBA" id="ARBA00022801"/>
    </source>
</evidence>
<comment type="subcellular location">
    <subcellularLocation>
        <location evidence="2">Nucleus</location>
    </subcellularLocation>
</comment>
<feature type="domain" description="Helicase C-terminal" evidence="16">
    <location>
        <begin position="239"/>
        <end position="445"/>
    </location>
</feature>
<dbReference type="EC" id="3.6.4.13" evidence="3"/>
<dbReference type="PROSITE" id="PS51194">
    <property type="entry name" value="HELICASE_CTER"/>
    <property type="match status" value="1"/>
</dbReference>
<dbReference type="InterPro" id="IPR014014">
    <property type="entry name" value="RNA_helicase_DEAD_Q_motif"/>
</dbReference>
<accession>A0A9P4UUM9</accession>
<dbReference type="SMART" id="SM00490">
    <property type="entry name" value="HELICc"/>
    <property type="match status" value="1"/>
</dbReference>
<reference evidence="18" key="1">
    <citation type="journal article" date="2020" name="Stud. Mycol.">
        <title>101 Dothideomycetes genomes: a test case for predicting lifestyles and emergence of pathogens.</title>
        <authorList>
            <person name="Haridas S."/>
            <person name="Albert R."/>
            <person name="Binder M."/>
            <person name="Bloem J."/>
            <person name="Labutti K."/>
            <person name="Salamov A."/>
            <person name="Andreopoulos B."/>
            <person name="Baker S."/>
            <person name="Barry K."/>
            <person name="Bills G."/>
            <person name="Bluhm B."/>
            <person name="Cannon C."/>
            <person name="Castanera R."/>
            <person name="Culley D."/>
            <person name="Daum C."/>
            <person name="Ezra D."/>
            <person name="Gonzalez J."/>
            <person name="Henrissat B."/>
            <person name="Kuo A."/>
            <person name="Liang C."/>
            <person name="Lipzen A."/>
            <person name="Lutzoni F."/>
            <person name="Magnuson J."/>
            <person name="Mondo S."/>
            <person name="Nolan M."/>
            <person name="Ohm R."/>
            <person name="Pangilinan J."/>
            <person name="Park H.-J."/>
            <person name="Ramirez L."/>
            <person name="Alfaro M."/>
            <person name="Sun H."/>
            <person name="Tritt A."/>
            <person name="Yoshinaga Y."/>
            <person name="Zwiers L.-H."/>
            <person name="Turgeon B."/>
            <person name="Goodwin S."/>
            <person name="Spatafora J."/>
            <person name="Crous P."/>
            <person name="Grigoriev I."/>
        </authorList>
    </citation>
    <scope>NUCLEOTIDE SEQUENCE</scope>
    <source>
        <strain evidence="18">CBS 125425</strain>
    </source>
</reference>
<evidence type="ECO:0000256" key="9">
    <source>
        <dbReference type="ARBA" id="ARBA00022884"/>
    </source>
</evidence>
<feature type="region of interest" description="Disordered" evidence="14">
    <location>
        <begin position="1"/>
        <end position="21"/>
    </location>
</feature>
<dbReference type="GO" id="GO:0005829">
    <property type="term" value="C:cytosol"/>
    <property type="evidence" value="ECO:0007669"/>
    <property type="project" value="TreeGrafter"/>
</dbReference>
<dbReference type="GO" id="GO:0042254">
    <property type="term" value="P:ribosome biogenesis"/>
    <property type="evidence" value="ECO:0007669"/>
    <property type="project" value="UniProtKB-KW"/>
</dbReference>
<gene>
    <name evidence="18" type="ORF">EJ04DRAFT_505829</name>
</gene>
<keyword evidence="8" id="KW-0067">ATP-binding</keyword>
<evidence type="ECO:0000256" key="10">
    <source>
        <dbReference type="ARBA" id="ARBA00023242"/>
    </source>
</evidence>
<dbReference type="InterPro" id="IPR050079">
    <property type="entry name" value="DEAD_box_RNA_helicase"/>
</dbReference>
<dbReference type="CDD" id="cd18787">
    <property type="entry name" value="SF2_C_DEAD"/>
    <property type="match status" value="1"/>
</dbReference>
<keyword evidence="4" id="KW-0690">Ribosome biogenesis</keyword>
<feature type="domain" description="Helicase ATP-binding" evidence="15">
    <location>
        <begin position="55"/>
        <end position="228"/>
    </location>
</feature>
<evidence type="ECO:0000256" key="3">
    <source>
        <dbReference type="ARBA" id="ARBA00012552"/>
    </source>
</evidence>
<comment type="catalytic activity">
    <reaction evidence="12">
        <text>ATP + H2O = ADP + phosphate + H(+)</text>
        <dbReference type="Rhea" id="RHEA:13065"/>
        <dbReference type="ChEBI" id="CHEBI:15377"/>
        <dbReference type="ChEBI" id="CHEBI:15378"/>
        <dbReference type="ChEBI" id="CHEBI:30616"/>
        <dbReference type="ChEBI" id="CHEBI:43474"/>
        <dbReference type="ChEBI" id="CHEBI:456216"/>
        <dbReference type="EC" id="3.6.4.13"/>
    </reaction>
</comment>
<keyword evidence="10" id="KW-0539">Nucleus</keyword>
<dbReference type="SUPFAM" id="SSF52540">
    <property type="entry name" value="P-loop containing nucleoside triphosphate hydrolases"/>
    <property type="match status" value="2"/>
</dbReference>